<evidence type="ECO:0000313" key="2">
    <source>
        <dbReference type="EMBL" id="MPC90774.1"/>
    </source>
</evidence>
<evidence type="ECO:0000313" key="3">
    <source>
        <dbReference type="Proteomes" id="UP000324222"/>
    </source>
</evidence>
<evidence type="ECO:0000256" key="1">
    <source>
        <dbReference type="SAM" id="MobiDB-lite"/>
    </source>
</evidence>
<organism evidence="2 3">
    <name type="scientific">Portunus trituberculatus</name>
    <name type="common">Swimming crab</name>
    <name type="synonym">Neptunus trituberculatus</name>
    <dbReference type="NCBI Taxonomy" id="210409"/>
    <lineage>
        <taxon>Eukaryota</taxon>
        <taxon>Metazoa</taxon>
        <taxon>Ecdysozoa</taxon>
        <taxon>Arthropoda</taxon>
        <taxon>Crustacea</taxon>
        <taxon>Multicrustacea</taxon>
        <taxon>Malacostraca</taxon>
        <taxon>Eumalacostraca</taxon>
        <taxon>Eucarida</taxon>
        <taxon>Decapoda</taxon>
        <taxon>Pleocyemata</taxon>
        <taxon>Brachyura</taxon>
        <taxon>Eubrachyura</taxon>
        <taxon>Portunoidea</taxon>
        <taxon>Portunidae</taxon>
        <taxon>Portuninae</taxon>
        <taxon>Portunus</taxon>
    </lineage>
</organism>
<name>A0A5B7JEK1_PORTR</name>
<dbReference type="AlphaFoldDB" id="A0A5B7JEK1"/>
<feature type="compositionally biased region" description="Basic residues" evidence="1">
    <location>
        <begin position="48"/>
        <end position="57"/>
    </location>
</feature>
<dbReference type="EMBL" id="VSRR010085494">
    <property type="protein sequence ID" value="MPC90774.1"/>
    <property type="molecule type" value="Genomic_DNA"/>
</dbReference>
<keyword evidence="3" id="KW-1185">Reference proteome</keyword>
<reference evidence="2 3" key="1">
    <citation type="submission" date="2019-05" db="EMBL/GenBank/DDBJ databases">
        <title>Another draft genome of Portunus trituberculatus and its Hox gene families provides insights of decapod evolution.</title>
        <authorList>
            <person name="Jeong J.-H."/>
            <person name="Song I."/>
            <person name="Kim S."/>
            <person name="Choi T."/>
            <person name="Kim D."/>
            <person name="Ryu S."/>
            <person name="Kim W."/>
        </authorList>
    </citation>
    <scope>NUCLEOTIDE SEQUENCE [LARGE SCALE GENOMIC DNA]</scope>
    <source>
        <tissue evidence="2">Muscle</tissue>
    </source>
</reference>
<sequence>MLRSRSSSRCVCISPPSCFPPISPSQLSCSPLARHTGSRVSPLLPRPPPKKKKEKKG</sequence>
<dbReference type="Proteomes" id="UP000324222">
    <property type="component" value="Unassembled WGS sequence"/>
</dbReference>
<accession>A0A5B7JEK1</accession>
<protein>
    <submittedName>
        <fullName evidence="2">Uncharacterized protein</fullName>
    </submittedName>
</protein>
<gene>
    <name evidence="2" type="ORF">E2C01_085773</name>
</gene>
<comment type="caution">
    <text evidence="2">The sequence shown here is derived from an EMBL/GenBank/DDBJ whole genome shotgun (WGS) entry which is preliminary data.</text>
</comment>
<feature type="region of interest" description="Disordered" evidence="1">
    <location>
        <begin position="30"/>
        <end position="57"/>
    </location>
</feature>
<proteinExistence type="predicted"/>